<reference evidence="1 2" key="2">
    <citation type="journal article" date="2021" name="Int. J. Syst. Evol. Microbiol.">
        <title>Isolation and Polyphasic Characterization of Desulfuromonas versatilis sp. Nov., an Electrogenic Bacteria Capable of Versatile Metabolism Isolated from a Graphene Oxide-Reducing Enrichment Culture.</title>
        <authorList>
            <person name="Xie L."/>
            <person name="Yoshida N."/>
            <person name="Ishii S."/>
            <person name="Meng L."/>
        </authorList>
    </citation>
    <scope>NUCLEOTIDE SEQUENCE [LARGE SCALE GENOMIC DNA]</scope>
    <source>
        <strain evidence="1 2">NIT-T3</strain>
    </source>
</reference>
<dbReference type="RefSeq" id="WP_221251447.1">
    <property type="nucleotide sequence ID" value="NZ_AP024355.1"/>
</dbReference>
<evidence type="ECO:0000313" key="1">
    <source>
        <dbReference type="EMBL" id="BCR04020.1"/>
    </source>
</evidence>
<keyword evidence="2" id="KW-1185">Reference proteome</keyword>
<protein>
    <submittedName>
        <fullName evidence="1">Uncharacterized protein</fullName>
    </submittedName>
</protein>
<name>A0ABM8HPP8_9BACT</name>
<proteinExistence type="predicted"/>
<sequence length="92" mass="10532">MGDQGKIREVPFAERAAVRSEVRQEIEAVRWLLEAMRERLPAQSATAKAIERRAPWREILQFARWEECFEVAGLLEDAIATLEDDIPPEVLG</sequence>
<dbReference type="EMBL" id="AP024355">
    <property type="protein sequence ID" value="BCR04020.1"/>
    <property type="molecule type" value="Genomic_DNA"/>
</dbReference>
<gene>
    <name evidence="1" type="ORF">DESUT3_10890</name>
</gene>
<evidence type="ECO:0000313" key="2">
    <source>
        <dbReference type="Proteomes" id="UP001319827"/>
    </source>
</evidence>
<accession>A0ABM8HPP8</accession>
<organism evidence="1 2">
    <name type="scientific">Desulfuromonas versatilis</name>
    <dbReference type="NCBI Taxonomy" id="2802975"/>
    <lineage>
        <taxon>Bacteria</taxon>
        <taxon>Pseudomonadati</taxon>
        <taxon>Thermodesulfobacteriota</taxon>
        <taxon>Desulfuromonadia</taxon>
        <taxon>Desulfuromonadales</taxon>
        <taxon>Desulfuromonadaceae</taxon>
        <taxon>Desulfuromonas</taxon>
    </lineage>
</organism>
<dbReference type="Proteomes" id="UP001319827">
    <property type="component" value="Chromosome"/>
</dbReference>
<reference evidence="1 2" key="1">
    <citation type="journal article" date="2016" name="C (Basel)">
        <title>Selective Growth of and Electricity Production by Marine Exoelectrogenic Bacteria in Self-Aggregated Hydrogel of Microbially Reduced Graphene Oxide.</title>
        <authorList>
            <person name="Yoshida N."/>
            <person name="Goto Y."/>
            <person name="Miyata Y."/>
        </authorList>
    </citation>
    <scope>NUCLEOTIDE SEQUENCE [LARGE SCALE GENOMIC DNA]</scope>
    <source>
        <strain evidence="1 2">NIT-T3</strain>
    </source>
</reference>